<dbReference type="PANTHER" id="PTHR33336:SF3">
    <property type="entry name" value="ABM DOMAIN-CONTAINING PROTEIN"/>
    <property type="match status" value="1"/>
</dbReference>
<reference evidence="2 3" key="1">
    <citation type="submission" date="2019-07" db="EMBL/GenBank/DDBJ databases">
        <title>Genomes of sea-ice associated Colwellia species.</title>
        <authorList>
            <person name="Bowman J.P."/>
        </authorList>
    </citation>
    <scope>NUCLEOTIDE SEQUENCE [LARGE SCALE GENOMIC DNA]</scope>
    <source>
        <strain evidence="2 3">ACAM 459</strain>
    </source>
</reference>
<dbReference type="InterPro" id="IPR007138">
    <property type="entry name" value="ABM_dom"/>
</dbReference>
<name>A0A5C6Q5F4_9GAMM</name>
<protein>
    <submittedName>
        <fullName evidence="2">Antibiotic biosynthesis monooxygenase</fullName>
    </submittedName>
</protein>
<organism evidence="2 3">
    <name type="scientific">Colwellia demingiae</name>
    <dbReference type="NCBI Taxonomy" id="89401"/>
    <lineage>
        <taxon>Bacteria</taxon>
        <taxon>Pseudomonadati</taxon>
        <taxon>Pseudomonadota</taxon>
        <taxon>Gammaproteobacteria</taxon>
        <taxon>Alteromonadales</taxon>
        <taxon>Colwelliaceae</taxon>
        <taxon>Colwellia</taxon>
    </lineage>
</organism>
<dbReference type="OrthoDB" id="9812192at2"/>
<evidence type="ECO:0000313" key="2">
    <source>
        <dbReference type="EMBL" id="TWX64116.1"/>
    </source>
</evidence>
<keyword evidence="3" id="KW-1185">Reference proteome</keyword>
<dbReference type="Pfam" id="PF03992">
    <property type="entry name" value="ABM"/>
    <property type="match status" value="1"/>
</dbReference>
<comment type="caution">
    <text evidence="2">The sequence shown here is derived from an EMBL/GenBank/DDBJ whole genome shotgun (WGS) entry which is preliminary data.</text>
</comment>
<accession>A0A5C6Q5F4</accession>
<dbReference type="RefSeq" id="WP_146791451.1">
    <property type="nucleotide sequence ID" value="NZ_VOLT01000015.1"/>
</dbReference>
<dbReference type="InterPro" id="IPR050744">
    <property type="entry name" value="AI-2_Isomerase_LsrG"/>
</dbReference>
<dbReference type="Gene3D" id="3.30.70.100">
    <property type="match status" value="1"/>
</dbReference>
<evidence type="ECO:0000259" key="1">
    <source>
        <dbReference type="PROSITE" id="PS51725"/>
    </source>
</evidence>
<dbReference type="GO" id="GO:0004497">
    <property type="term" value="F:monooxygenase activity"/>
    <property type="evidence" value="ECO:0007669"/>
    <property type="project" value="UniProtKB-KW"/>
</dbReference>
<dbReference type="Proteomes" id="UP000321822">
    <property type="component" value="Unassembled WGS sequence"/>
</dbReference>
<sequence length="103" mass="12016">MTTPKALPQKKLWISAGLKVSADISAEKAKEELQTLQQQTVKEKGCIFFEVLQHNEDPDLFILWEEWINEDALKEHFNQPHTKAYLAQALTEVRYIEKLEKFS</sequence>
<keyword evidence="2" id="KW-0503">Monooxygenase</keyword>
<dbReference type="SUPFAM" id="SSF54909">
    <property type="entry name" value="Dimeric alpha+beta barrel"/>
    <property type="match status" value="1"/>
</dbReference>
<feature type="domain" description="ABM" evidence="1">
    <location>
        <begin position="12"/>
        <end position="102"/>
    </location>
</feature>
<keyword evidence="2" id="KW-0560">Oxidoreductase</keyword>
<dbReference type="AlphaFoldDB" id="A0A5C6Q5F4"/>
<proteinExistence type="predicted"/>
<dbReference type="InterPro" id="IPR011008">
    <property type="entry name" value="Dimeric_a/b-barrel"/>
</dbReference>
<evidence type="ECO:0000313" key="3">
    <source>
        <dbReference type="Proteomes" id="UP000321822"/>
    </source>
</evidence>
<dbReference type="EMBL" id="VOLT01000015">
    <property type="protein sequence ID" value="TWX64116.1"/>
    <property type="molecule type" value="Genomic_DNA"/>
</dbReference>
<dbReference type="PROSITE" id="PS51725">
    <property type="entry name" value="ABM"/>
    <property type="match status" value="1"/>
</dbReference>
<gene>
    <name evidence="2" type="ORF">ESZ36_20835</name>
</gene>
<dbReference type="PANTHER" id="PTHR33336">
    <property type="entry name" value="QUINOL MONOOXYGENASE YGIN-RELATED"/>
    <property type="match status" value="1"/>
</dbReference>